<dbReference type="AlphaFoldDB" id="A0A0A9HI76"/>
<name>A0A0A9HI76_ARUDO</name>
<sequence>MYPGLLEITYKQIMISVSNMHSSCGS</sequence>
<protein>
    <submittedName>
        <fullName evidence="1">Uncharacterized protein</fullName>
    </submittedName>
</protein>
<dbReference type="EMBL" id="GBRH01162377">
    <property type="protein sequence ID" value="JAE35519.1"/>
    <property type="molecule type" value="Transcribed_RNA"/>
</dbReference>
<proteinExistence type="predicted"/>
<accession>A0A0A9HI76</accession>
<evidence type="ECO:0000313" key="1">
    <source>
        <dbReference type="EMBL" id="JAE35519.1"/>
    </source>
</evidence>
<reference evidence="1" key="2">
    <citation type="journal article" date="2015" name="Data Brief">
        <title>Shoot transcriptome of the giant reed, Arundo donax.</title>
        <authorList>
            <person name="Barrero R.A."/>
            <person name="Guerrero F.D."/>
            <person name="Moolhuijzen P."/>
            <person name="Goolsby J.A."/>
            <person name="Tidwell J."/>
            <person name="Bellgard S.E."/>
            <person name="Bellgard M.I."/>
        </authorList>
    </citation>
    <scope>NUCLEOTIDE SEQUENCE</scope>
    <source>
        <tissue evidence="1">Shoot tissue taken approximately 20 cm above the soil surface</tissue>
    </source>
</reference>
<reference evidence="1" key="1">
    <citation type="submission" date="2014-09" db="EMBL/GenBank/DDBJ databases">
        <authorList>
            <person name="Magalhaes I.L.F."/>
            <person name="Oliveira U."/>
            <person name="Santos F.R."/>
            <person name="Vidigal T.H.D.A."/>
            <person name="Brescovit A.D."/>
            <person name="Santos A.J."/>
        </authorList>
    </citation>
    <scope>NUCLEOTIDE SEQUENCE</scope>
    <source>
        <tissue evidence="1">Shoot tissue taken approximately 20 cm above the soil surface</tissue>
    </source>
</reference>
<organism evidence="1">
    <name type="scientific">Arundo donax</name>
    <name type="common">Giant reed</name>
    <name type="synonym">Donax arundinaceus</name>
    <dbReference type="NCBI Taxonomy" id="35708"/>
    <lineage>
        <taxon>Eukaryota</taxon>
        <taxon>Viridiplantae</taxon>
        <taxon>Streptophyta</taxon>
        <taxon>Embryophyta</taxon>
        <taxon>Tracheophyta</taxon>
        <taxon>Spermatophyta</taxon>
        <taxon>Magnoliopsida</taxon>
        <taxon>Liliopsida</taxon>
        <taxon>Poales</taxon>
        <taxon>Poaceae</taxon>
        <taxon>PACMAD clade</taxon>
        <taxon>Arundinoideae</taxon>
        <taxon>Arundineae</taxon>
        <taxon>Arundo</taxon>
    </lineage>
</organism>